<name>A0A6J6D186_9ZZZZ</name>
<feature type="transmembrane region" description="Helical" evidence="1">
    <location>
        <begin position="95"/>
        <end position="114"/>
    </location>
</feature>
<protein>
    <submittedName>
        <fullName evidence="2">Unannotated protein</fullName>
    </submittedName>
</protein>
<dbReference type="Pfam" id="PF10861">
    <property type="entry name" value="DUF2784"/>
    <property type="match status" value="1"/>
</dbReference>
<dbReference type="AlphaFoldDB" id="A0A6J6D186"/>
<evidence type="ECO:0000313" key="2">
    <source>
        <dbReference type="EMBL" id="CAB4557600.1"/>
    </source>
</evidence>
<evidence type="ECO:0000256" key="1">
    <source>
        <dbReference type="SAM" id="Phobius"/>
    </source>
</evidence>
<feature type="transmembrane region" description="Helical" evidence="1">
    <location>
        <begin position="41"/>
        <end position="60"/>
    </location>
</feature>
<gene>
    <name evidence="2" type="ORF">UFOPK1493_01521</name>
</gene>
<keyword evidence="1" id="KW-0812">Transmembrane</keyword>
<dbReference type="EMBL" id="CAEZSR010000046">
    <property type="protein sequence ID" value="CAB4557600.1"/>
    <property type="molecule type" value="Genomic_DNA"/>
</dbReference>
<feature type="transmembrane region" description="Helical" evidence="1">
    <location>
        <begin position="6"/>
        <end position="29"/>
    </location>
</feature>
<sequence length="123" mass="13493">MSAGLLADVVVVIHFGFVLFVVFGGLLAIWRPKVMWAHVPAALYGLVVVTVGVTCPLTTVERDLRERAGEERYRESFIERYVEGVLYPGDMLREAQAAGVLVVIASWLAVAGRARRRRPAVAA</sequence>
<organism evidence="2">
    <name type="scientific">freshwater metagenome</name>
    <dbReference type="NCBI Taxonomy" id="449393"/>
    <lineage>
        <taxon>unclassified sequences</taxon>
        <taxon>metagenomes</taxon>
        <taxon>ecological metagenomes</taxon>
    </lineage>
</organism>
<accession>A0A6J6D186</accession>
<dbReference type="InterPro" id="IPR021218">
    <property type="entry name" value="DUF2784"/>
</dbReference>
<keyword evidence="1" id="KW-1133">Transmembrane helix</keyword>
<reference evidence="2" key="1">
    <citation type="submission" date="2020-05" db="EMBL/GenBank/DDBJ databases">
        <authorList>
            <person name="Chiriac C."/>
            <person name="Salcher M."/>
            <person name="Ghai R."/>
            <person name="Kavagutti S V."/>
        </authorList>
    </citation>
    <scope>NUCLEOTIDE SEQUENCE</scope>
</reference>
<keyword evidence="1" id="KW-0472">Membrane</keyword>
<proteinExistence type="predicted"/>